<feature type="transmembrane region" description="Helical" evidence="1">
    <location>
        <begin position="191"/>
        <end position="211"/>
    </location>
</feature>
<dbReference type="Proteomes" id="UP001056937">
    <property type="component" value="Chromosome 1"/>
</dbReference>
<organism evidence="2 3">
    <name type="scientific">Sphingomonas morindae</name>
    <dbReference type="NCBI Taxonomy" id="1541170"/>
    <lineage>
        <taxon>Bacteria</taxon>
        <taxon>Pseudomonadati</taxon>
        <taxon>Pseudomonadota</taxon>
        <taxon>Alphaproteobacteria</taxon>
        <taxon>Sphingomonadales</taxon>
        <taxon>Sphingomonadaceae</taxon>
        <taxon>Sphingomonas</taxon>
    </lineage>
</organism>
<dbReference type="RefSeq" id="WP_252168127.1">
    <property type="nucleotide sequence ID" value="NZ_CP084930.1"/>
</dbReference>
<evidence type="ECO:0000313" key="3">
    <source>
        <dbReference type="Proteomes" id="UP001056937"/>
    </source>
</evidence>
<reference evidence="2" key="1">
    <citation type="journal article" date="2022" name="Toxins">
        <title>Genomic Analysis of Sphingopyxis sp. USTB-05 for Biodegrading Cyanobacterial Hepatotoxins.</title>
        <authorList>
            <person name="Liu C."/>
            <person name="Xu Q."/>
            <person name="Zhao Z."/>
            <person name="Zhang H."/>
            <person name="Liu X."/>
            <person name="Yin C."/>
            <person name="Liu Y."/>
            <person name="Yan H."/>
        </authorList>
    </citation>
    <scope>NUCLEOTIDE SEQUENCE</scope>
    <source>
        <strain evidence="2">NBD5</strain>
    </source>
</reference>
<feature type="transmembrane region" description="Helical" evidence="1">
    <location>
        <begin position="151"/>
        <end position="179"/>
    </location>
</feature>
<evidence type="ECO:0000256" key="1">
    <source>
        <dbReference type="SAM" id="Phobius"/>
    </source>
</evidence>
<accession>A0ABY4XBR6</accession>
<feature type="transmembrane region" description="Helical" evidence="1">
    <location>
        <begin position="371"/>
        <end position="389"/>
    </location>
</feature>
<evidence type="ECO:0000313" key="2">
    <source>
        <dbReference type="EMBL" id="USI74324.1"/>
    </source>
</evidence>
<keyword evidence="1" id="KW-0472">Membrane</keyword>
<name>A0ABY4XBR6_9SPHN</name>
<feature type="transmembrane region" description="Helical" evidence="1">
    <location>
        <begin position="12"/>
        <end position="31"/>
    </location>
</feature>
<dbReference type="EMBL" id="CP084930">
    <property type="protein sequence ID" value="USI74324.1"/>
    <property type="molecule type" value="Genomic_DNA"/>
</dbReference>
<gene>
    <name evidence="2" type="ORF">LHA26_07715</name>
</gene>
<feature type="transmembrane region" description="Helical" evidence="1">
    <location>
        <begin position="74"/>
        <end position="94"/>
    </location>
</feature>
<feature type="transmembrane region" description="Helical" evidence="1">
    <location>
        <begin position="126"/>
        <end position="144"/>
    </location>
</feature>
<protein>
    <recommendedName>
        <fullName evidence="4">Glycosyltransferase RgtA/B/C/D-like domain-containing protein</fullName>
    </recommendedName>
</protein>
<proteinExistence type="predicted"/>
<keyword evidence="1" id="KW-1133">Transmembrane helix</keyword>
<keyword evidence="1" id="KW-0812">Transmembrane</keyword>
<sequence length="467" mass="49110">MVDFTPRAGRLAPLLAPALGLGLLALLWPGVATYDTVVQYAQAVSGQVDDWHPPILVRLWQGLRALGLDGTGPLLALQFGLFWSGLGLFALGLREAGRPRLAAATALVGLVPPLLGWMFAVLKDGQLIGAAVMATGLVARYRLACRPLPRWVGLIVALLLGYALLLRANAVFGMVPLALGLACWGGLRHPLARLALLAAATLAALAAAGPINHRVLGADRSLVEGTLPLFDMAGIAHRAGLPSLPQLPPAAWRAAEARGCYTPFFWDSFGDARRCGAIGTRLIFDRDEEAPSIFADWLGLVVRHPLAYAAHRLGHLNATLRIAWPADERLATAPARSQPSPARIGTPARAAAAVIAHIATIAARTPLGAPWLWLVAALGLLWMLAATPAQPARSLGLTLAWSAVLQTASFAVVSIASDLRYHLWLITATALAALCAAACRDVPPRRRRAALATLAAAAALSVTLRGV</sequence>
<evidence type="ECO:0008006" key="4">
    <source>
        <dbReference type="Google" id="ProtNLM"/>
    </source>
</evidence>
<feature type="transmembrane region" description="Helical" evidence="1">
    <location>
        <begin position="101"/>
        <end position="120"/>
    </location>
</feature>
<keyword evidence="3" id="KW-1185">Reference proteome</keyword>
<feature type="transmembrane region" description="Helical" evidence="1">
    <location>
        <begin position="421"/>
        <end position="439"/>
    </location>
</feature>